<dbReference type="AlphaFoldDB" id="A0A4Y2WAH3"/>
<evidence type="ECO:0000313" key="3">
    <source>
        <dbReference type="Proteomes" id="UP000499080"/>
    </source>
</evidence>
<evidence type="ECO:0000256" key="1">
    <source>
        <dbReference type="SAM" id="MobiDB-lite"/>
    </source>
</evidence>
<reference evidence="2 3" key="1">
    <citation type="journal article" date="2019" name="Sci. Rep.">
        <title>Orb-weaving spider Araneus ventricosus genome elucidates the spidroin gene catalogue.</title>
        <authorList>
            <person name="Kono N."/>
            <person name="Nakamura H."/>
            <person name="Ohtoshi R."/>
            <person name="Moran D.A.P."/>
            <person name="Shinohara A."/>
            <person name="Yoshida Y."/>
            <person name="Fujiwara M."/>
            <person name="Mori M."/>
            <person name="Tomita M."/>
            <person name="Arakawa K."/>
        </authorList>
    </citation>
    <scope>NUCLEOTIDE SEQUENCE [LARGE SCALE GENOMIC DNA]</scope>
</reference>
<protein>
    <submittedName>
        <fullName evidence="2">Uncharacterized protein</fullName>
    </submittedName>
</protein>
<dbReference type="EMBL" id="BGPR01057024">
    <property type="protein sequence ID" value="GBO33456.1"/>
    <property type="molecule type" value="Genomic_DNA"/>
</dbReference>
<proteinExistence type="predicted"/>
<evidence type="ECO:0000313" key="2">
    <source>
        <dbReference type="EMBL" id="GBO33456.1"/>
    </source>
</evidence>
<feature type="compositionally biased region" description="Polar residues" evidence="1">
    <location>
        <begin position="44"/>
        <end position="58"/>
    </location>
</feature>
<gene>
    <name evidence="2" type="ORF">AVEN_113466_1</name>
</gene>
<dbReference type="Proteomes" id="UP000499080">
    <property type="component" value="Unassembled WGS sequence"/>
</dbReference>
<organism evidence="2 3">
    <name type="scientific">Araneus ventricosus</name>
    <name type="common">Orbweaver spider</name>
    <name type="synonym">Epeira ventricosa</name>
    <dbReference type="NCBI Taxonomy" id="182803"/>
    <lineage>
        <taxon>Eukaryota</taxon>
        <taxon>Metazoa</taxon>
        <taxon>Ecdysozoa</taxon>
        <taxon>Arthropoda</taxon>
        <taxon>Chelicerata</taxon>
        <taxon>Arachnida</taxon>
        <taxon>Araneae</taxon>
        <taxon>Araneomorphae</taxon>
        <taxon>Entelegynae</taxon>
        <taxon>Araneoidea</taxon>
        <taxon>Araneidae</taxon>
        <taxon>Araneus</taxon>
    </lineage>
</organism>
<comment type="caution">
    <text evidence="2">The sequence shown here is derived from an EMBL/GenBank/DDBJ whole genome shotgun (WGS) entry which is preliminary data.</text>
</comment>
<keyword evidence="3" id="KW-1185">Reference proteome</keyword>
<sequence length="80" mass="9380">MERWQHIWDKGKNGRSTHDVIPKVMNKGHNWPRQLTQFITGHSQLTSTDSENIQTTSVRVDRRDPRSTMRLPAQSRNLIT</sequence>
<name>A0A4Y2WAH3_ARAVE</name>
<dbReference type="OrthoDB" id="8058917at2759"/>
<accession>A0A4Y2WAH3</accession>
<feature type="region of interest" description="Disordered" evidence="1">
    <location>
        <begin position="44"/>
        <end position="65"/>
    </location>
</feature>